<dbReference type="PANTHER" id="PTHR47222">
    <property type="entry name" value="ZINC FINGER PROTEIN 532-RELATED"/>
    <property type="match status" value="1"/>
</dbReference>
<dbReference type="Gene3D" id="3.30.160.60">
    <property type="entry name" value="Classic Zinc Finger"/>
    <property type="match status" value="4"/>
</dbReference>
<feature type="domain" description="C2H2-type" evidence="3">
    <location>
        <begin position="423"/>
        <end position="451"/>
    </location>
</feature>
<keyword evidence="1" id="KW-0479">Metal-binding</keyword>
<reference evidence="4" key="2">
    <citation type="submission" date="2004-02" db="EMBL/GenBank/DDBJ databases">
        <authorList>
            <consortium name="Genoscope"/>
            <consortium name="Whitehead Institute Centre for Genome Research"/>
        </authorList>
    </citation>
    <scope>NUCLEOTIDE SEQUENCE</scope>
</reference>
<dbReference type="InterPro" id="IPR045914">
    <property type="entry name" value="Zn532-like"/>
</dbReference>
<dbReference type="KEGG" id="tng:GSTEN00033980G001"/>
<dbReference type="SMART" id="SM00355">
    <property type="entry name" value="ZnF_C2H2"/>
    <property type="match status" value="10"/>
</dbReference>
<dbReference type="InterPro" id="IPR057356">
    <property type="entry name" value="Znf-C2H2_ZNF592"/>
</dbReference>
<dbReference type="AlphaFoldDB" id="Q4RI95"/>
<sequence length="607" mass="68573">ISKSQTSLVEAFNKILNNRNPLPSYKPDLSTPPPAEWGLPLPAQGYRCLECGDAFALEQSLVRHYSRRSLRIEVTCNQCTKRLAFFNKCSLLLHAREHKEKGLIMQCSHLVMKPVPVEQMIGQPDSVAMGRSRFPNCNILINSVDERSLSNFLLDFTDGLSPLLSSSGQLSVLGQAAPNPKPTPRKIFSSKKKETAQNINYKCPECQIQFGSKEELVAHFQELQPAQITSCKECSPPMLLSNICSAASHQRIHRGSKPHTCPECGSSFEQPLFQTHLSQTCLHFSRRIGYRCYSCLVVFGGLNSVKSHIQQAHCDVFHKCPSCPMAFKSAPSIQSHIASQHPALTDRQTTYAFTLARDTLHFSEVGSPDGEMWMDENKGEMMTKEKFKNPSGWKCALCQERYQDREVYVSHMAEQHGKTLKKFPCNKCENSFTTTSSLRRHIRDKHKGTNRGFCCQLCSDGKKTFSSRAMLEKHIQLRHRMDGGSQDTLMVTHSFPVLETARVWVPLRTLRLQHRGPGVVPRAHRSTPARRRGGRRRPAVSAVRGLFHIGFLHGSPLLHRPQSTEGPHGRPSVRQHTAGTYSQLRHDLREEFPRRFYASISLVQRPN</sequence>
<evidence type="ECO:0000259" key="3">
    <source>
        <dbReference type="PROSITE" id="PS50157"/>
    </source>
</evidence>
<evidence type="ECO:0000256" key="1">
    <source>
        <dbReference type="PROSITE-ProRule" id="PRU00042"/>
    </source>
</evidence>
<accession>Q4RI95</accession>
<dbReference type="SUPFAM" id="SSF57667">
    <property type="entry name" value="beta-beta-alpha zinc fingers"/>
    <property type="match status" value="2"/>
</dbReference>
<feature type="region of interest" description="Disordered" evidence="2">
    <location>
        <begin position="516"/>
        <end position="539"/>
    </location>
</feature>
<evidence type="ECO:0000256" key="2">
    <source>
        <dbReference type="SAM" id="MobiDB-lite"/>
    </source>
</evidence>
<feature type="non-terminal residue" evidence="4">
    <location>
        <position position="1"/>
    </location>
</feature>
<evidence type="ECO:0000313" key="4">
    <source>
        <dbReference type="EMBL" id="CAG11887.1"/>
    </source>
</evidence>
<dbReference type="Pfam" id="PF25412">
    <property type="entry name" value="zf-C2H2_ZNF592"/>
    <property type="match status" value="1"/>
</dbReference>
<organism evidence="4">
    <name type="scientific">Tetraodon nigroviridis</name>
    <name type="common">Spotted green pufferfish</name>
    <name type="synonym">Chelonodon nigroviridis</name>
    <dbReference type="NCBI Taxonomy" id="99883"/>
    <lineage>
        <taxon>Eukaryota</taxon>
        <taxon>Metazoa</taxon>
        <taxon>Chordata</taxon>
        <taxon>Craniata</taxon>
        <taxon>Vertebrata</taxon>
        <taxon>Euteleostomi</taxon>
        <taxon>Actinopterygii</taxon>
        <taxon>Neopterygii</taxon>
        <taxon>Teleostei</taxon>
        <taxon>Neoteleostei</taxon>
        <taxon>Acanthomorphata</taxon>
        <taxon>Eupercaria</taxon>
        <taxon>Tetraodontiformes</taxon>
        <taxon>Tetradontoidea</taxon>
        <taxon>Tetraodontidae</taxon>
        <taxon>Tetraodon</taxon>
    </lineage>
</organism>
<reference evidence="4" key="1">
    <citation type="journal article" date="2004" name="Nature">
        <title>Genome duplication in the teleost fish Tetraodon nigroviridis reveals the early vertebrate proto-karyotype.</title>
        <authorList>
            <person name="Jaillon O."/>
            <person name="Aury J.-M."/>
            <person name="Brunet F."/>
            <person name="Petit J.-L."/>
            <person name="Stange-Thomann N."/>
            <person name="Mauceli E."/>
            <person name="Bouneau L."/>
            <person name="Fischer C."/>
            <person name="Ozouf-Costaz C."/>
            <person name="Bernot A."/>
            <person name="Nicaud S."/>
            <person name="Jaffe D."/>
            <person name="Fisher S."/>
            <person name="Lutfalla G."/>
            <person name="Dossat C."/>
            <person name="Segurens B."/>
            <person name="Dasilva C."/>
            <person name="Salanoubat M."/>
            <person name="Levy M."/>
            <person name="Boudet N."/>
            <person name="Castellano S."/>
            <person name="Anthouard V."/>
            <person name="Jubin C."/>
            <person name="Castelli V."/>
            <person name="Katinka M."/>
            <person name="Vacherie B."/>
            <person name="Biemont C."/>
            <person name="Skalli Z."/>
            <person name="Cattolico L."/>
            <person name="Poulain J."/>
            <person name="De Berardinis V."/>
            <person name="Cruaud C."/>
            <person name="Duprat S."/>
            <person name="Brottier P."/>
            <person name="Coutanceau J.-P."/>
            <person name="Gouzy J."/>
            <person name="Parra G."/>
            <person name="Lardier G."/>
            <person name="Chapple C."/>
            <person name="McKernan K.J."/>
            <person name="McEwan P."/>
            <person name="Bosak S."/>
            <person name="Kellis M."/>
            <person name="Volff J.-N."/>
            <person name="Guigo R."/>
            <person name="Zody M.C."/>
            <person name="Mesirov J."/>
            <person name="Lindblad-Toh K."/>
            <person name="Birren B."/>
            <person name="Nusbaum C."/>
            <person name="Kahn D."/>
            <person name="Robinson-Rechavi M."/>
            <person name="Laudet V."/>
            <person name="Schachter V."/>
            <person name="Quetier F."/>
            <person name="Saurin W."/>
            <person name="Scarpelli C."/>
            <person name="Wincker P."/>
            <person name="Lander E.S."/>
            <person name="Weissenbach J."/>
            <person name="Roest Crollius H."/>
        </authorList>
    </citation>
    <scope>NUCLEOTIDE SEQUENCE [LARGE SCALE GENOMIC DNA]</scope>
</reference>
<gene>
    <name evidence="4" type="ORF">GSTENG00033980001</name>
</gene>
<dbReference type="PROSITE" id="PS00028">
    <property type="entry name" value="ZINC_FINGER_C2H2_1"/>
    <property type="match status" value="3"/>
</dbReference>
<dbReference type="InterPro" id="IPR013087">
    <property type="entry name" value="Znf_C2H2_type"/>
</dbReference>
<feature type="domain" description="C2H2-type" evidence="3">
    <location>
        <begin position="46"/>
        <end position="64"/>
    </location>
</feature>
<dbReference type="GO" id="GO:0008270">
    <property type="term" value="F:zinc ion binding"/>
    <property type="evidence" value="ECO:0007669"/>
    <property type="project" value="UniProtKB-KW"/>
</dbReference>
<dbReference type="InterPro" id="IPR036236">
    <property type="entry name" value="Znf_C2H2_sf"/>
</dbReference>
<proteinExistence type="predicted"/>
<name>Q4RI95_TETNG</name>
<dbReference type="PANTHER" id="PTHR47222:SF2">
    <property type="entry name" value="ZINC FINGER PROTEIN 687"/>
    <property type="match status" value="1"/>
</dbReference>
<dbReference type="OrthoDB" id="7312725at2759"/>
<dbReference type="EMBL" id="CAAE01015044">
    <property type="protein sequence ID" value="CAG11887.1"/>
    <property type="molecule type" value="Genomic_DNA"/>
</dbReference>
<dbReference type="Pfam" id="PF00096">
    <property type="entry name" value="zf-C2H2"/>
    <property type="match status" value="1"/>
</dbReference>
<keyword evidence="1" id="KW-0863">Zinc-finger</keyword>
<keyword evidence="1" id="KW-0862">Zinc</keyword>
<protein>
    <submittedName>
        <fullName evidence="4">Chromosome 8 SCAF15044, whole genome shotgun sequence</fullName>
    </submittedName>
</protein>
<feature type="region of interest" description="Disordered" evidence="2">
    <location>
        <begin position="557"/>
        <end position="580"/>
    </location>
</feature>
<dbReference type="PROSITE" id="PS50157">
    <property type="entry name" value="ZINC_FINGER_C2H2_2"/>
    <property type="match status" value="2"/>
</dbReference>
<feature type="compositionally biased region" description="Basic residues" evidence="2">
    <location>
        <begin position="522"/>
        <end position="538"/>
    </location>
</feature>